<evidence type="ECO:0000313" key="1">
    <source>
        <dbReference type="EMBL" id="RXM34172.1"/>
    </source>
</evidence>
<name>A0A444UG80_ACIRT</name>
<comment type="caution">
    <text evidence="1">The sequence shown here is derived from an EMBL/GenBank/DDBJ whole genome shotgun (WGS) entry which is preliminary data.</text>
</comment>
<dbReference type="Proteomes" id="UP000289886">
    <property type="component" value="Unassembled WGS sequence"/>
</dbReference>
<reference evidence="1 2" key="1">
    <citation type="submission" date="2019-01" db="EMBL/GenBank/DDBJ databases">
        <title>Draft Genome and Complete Hox-Cluster Characterization of the Sterlet Sturgeon (Acipenser ruthenus).</title>
        <authorList>
            <person name="Wei Q."/>
        </authorList>
    </citation>
    <scope>NUCLEOTIDE SEQUENCE [LARGE SCALE GENOMIC DNA]</scope>
    <source>
        <strain evidence="1">WHYD16114868_AA</strain>
        <tissue evidence="1">Blood</tissue>
    </source>
</reference>
<organism evidence="1 2">
    <name type="scientific">Acipenser ruthenus</name>
    <name type="common">Sterlet sturgeon</name>
    <dbReference type="NCBI Taxonomy" id="7906"/>
    <lineage>
        <taxon>Eukaryota</taxon>
        <taxon>Metazoa</taxon>
        <taxon>Chordata</taxon>
        <taxon>Craniata</taxon>
        <taxon>Vertebrata</taxon>
        <taxon>Euteleostomi</taxon>
        <taxon>Actinopterygii</taxon>
        <taxon>Chondrostei</taxon>
        <taxon>Acipenseriformes</taxon>
        <taxon>Acipenseridae</taxon>
        <taxon>Acipenser</taxon>
    </lineage>
</organism>
<dbReference type="EMBL" id="SCEB01214629">
    <property type="protein sequence ID" value="RXM34172.1"/>
    <property type="molecule type" value="Genomic_DNA"/>
</dbReference>
<evidence type="ECO:0000313" key="2">
    <source>
        <dbReference type="Proteomes" id="UP000289886"/>
    </source>
</evidence>
<protein>
    <submittedName>
        <fullName evidence="1">Uncharacterized protein</fullName>
    </submittedName>
</protein>
<gene>
    <name evidence="1" type="ORF">EOD39_1147</name>
</gene>
<sequence length="102" mass="11027">MRKDVLGAQLPGETGEQPTLGGVVMHSVSCTAVHCSNQQEQSLVHQHASFPTLHSQDRLGLLTVQCGSLPEGLGKQHHFTGPSYKRYTQAEMEAFISVAEAL</sequence>
<dbReference type="AlphaFoldDB" id="A0A444UG80"/>
<keyword evidence="2" id="KW-1185">Reference proteome</keyword>
<accession>A0A444UG80</accession>
<proteinExistence type="predicted"/>